<sequence>MNAPLLATDLTLFTSLRVLAIYACNSCRTAVDGKATLQPNKATESFSLETTNSLNVISKHSQFTEVLMPTPPERDSSVISHIELVTSPDRRTGRKLSVLKPMATKVFAEKHNIPIHHTPSTGRTLTGWNPPTPFDLGVVVSFGYFVTTNILKTLPLGAVNVHPSLLPAYRGASPLQYTIMNRDKVGGITVQELDEKAFDAGRILAQEEIDLSTEPPKSYNDLRDRLSSIGVRLLVETIRDLENRKKNATVQDMTKVTKAPKIKKELAQVDFEGMEAVDIEAIFRAIGHQNPLLTTFAVPPEKGRENTKARRINLQLHDLYLPEQSILTTRSSKKAQPGTIAYDAQSQSIHAMCKNGTVIGIKRLKAENKAERNAEDFCNGYGLQKDRTGLFEQII</sequence>
<evidence type="ECO:0000313" key="9">
    <source>
        <dbReference type="Proteomes" id="UP000612746"/>
    </source>
</evidence>
<name>A0A8H7PK56_9FUNG</name>
<reference evidence="8" key="1">
    <citation type="submission" date="2020-12" db="EMBL/GenBank/DDBJ databases">
        <title>Metabolic potential, ecology and presence of endohyphal bacteria is reflected in genomic diversity of Mucoromycotina.</title>
        <authorList>
            <person name="Muszewska A."/>
            <person name="Okrasinska A."/>
            <person name="Steczkiewicz K."/>
            <person name="Drgas O."/>
            <person name="Orlowska M."/>
            <person name="Perlinska-Lenart U."/>
            <person name="Aleksandrzak-Piekarczyk T."/>
            <person name="Szatraj K."/>
            <person name="Zielenkiewicz U."/>
            <person name="Pilsyk S."/>
            <person name="Malc E."/>
            <person name="Mieczkowski P."/>
            <person name="Kruszewska J.S."/>
            <person name="Biernat P."/>
            <person name="Pawlowska J."/>
        </authorList>
    </citation>
    <scope>NUCLEOTIDE SEQUENCE</scope>
    <source>
        <strain evidence="8">WA0000051536</strain>
    </source>
</reference>
<dbReference type="SUPFAM" id="SSF53328">
    <property type="entry name" value="Formyltransferase"/>
    <property type="match status" value="1"/>
</dbReference>
<accession>A0A8H7PK56</accession>
<dbReference type="PANTHER" id="PTHR11138">
    <property type="entry name" value="METHIONYL-TRNA FORMYLTRANSFERASE"/>
    <property type="match status" value="1"/>
</dbReference>
<dbReference type="InterPro" id="IPR036477">
    <property type="entry name" value="Formyl_transf_N_sf"/>
</dbReference>
<dbReference type="InterPro" id="IPR041711">
    <property type="entry name" value="Met-tRNA-FMT_N"/>
</dbReference>
<dbReference type="Proteomes" id="UP000612746">
    <property type="component" value="Unassembled WGS sequence"/>
</dbReference>
<dbReference type="InterPro" id="IPR005793">
    <property type="entry name" value="Formyl_trans_C"/>
</dbReference>
<evidence type="ECO:0000256" key="5">
    <source>
        <dbReference type="SAM" id="SignalP"/>
    </source>
</evidence>
<gene>
    <name evidence="8" type="ORF">INT44_007688</name>
</gene>
<comment type="caution">
    <text evidence="8">The sequence shown here is derived from an EMBL/GenBank/DDBJ whole genome shotgun (WGS) entry which is preliminary data.</text>
</comment>
<keyword evidence="5" id="KW-0732">Signal</keyword>
<keyword evidence="4" id="KW-0648">Protein biosynthesis</keyword>
<evidence type="ECO:0000256" key="4">
    <source>
        <dbReference type="ARBA" id="ARBA00022917"/>
    </source>
</evidence>
<dbReference type="EMBL" id="JAEPRA010000015">
    <property type="protein sequence ID" value="KAG2175200.1"/>
    <property type="molecule type" value="Genomic_DNA"/>
</dbReference>
<dbReference type="EC" id="2.1.2.9" evidence="2"/>
<evidence type="ECO:0000256" key="2">
    <source>
        <dbReference type="ARBA" id="ARBA00012261"/>
    </source>
</evidence>
<comment type="similarity">
    <text evidence="1">Belongs to the Fmt family.</text>
</comment>
<dbReference type="AlphaFoldDB" id="A0A8H7PK56"/>
<dbReference type="GO" id="GO:0004479">
    <property type="term" value="F:methionyl-tRNA formyltransferase activity"/>
    <property type="evidence" value="ECO:0007669"/>
    <property type="project" value="UniProtKB-EC"/>
</dbReference>
<organism evidence="8 9">
    <name type="scientific">Umbelopsis vinacea</name>
    <dbReference type="NCBI Taxonomy" id="44442"/>
    <lineage>
        <taxon>Eukaryota</taxon>
        <taxon>Fungi</taxon>
        <taxon>Fungi incertae sedis</taxon>
        <taxon>Mucoromycota</taxon>
        <taxon>Mucoromycotina</taxon>
        <taxon>Umbelopsidomycetes</taxon>
        <taxon>Umbelopsidales</taxon>
        <taxon>Umbelopsidaceae</taxon>
        <taxon>Umbelopsis</taxon>
    </lineage>
</organism>
<dbReference type="InterPro" id="IPR011034">
    <property type="entry name" value="Formyl_transferase-like_C_sf"/>
</dbReference>
<evidence type="ECO:0000256" key="1">
    <source>
        <dbReference type="ARBA" id="ARBA00010699"/>
    </source>
</evidence>
<evidence type="ECO:0000259" key="7">
    <source>
        <dbReference type="Pfam" id="PF02911"/>
    </source>
</evidence>
<keyword evidence="3" id="KW-0808">Transferase</keyword>
<evidence type="ECO:0000313" key="8">
    <source>
        <dbReference type="EMBL" id="KAG2175200.1"/>
    </source>
</evidence>
<dbReference type="CDD" id="cd08646">
    <property type="entry name" value="FMT_core_Met-tRNA-FMT_N"/>
    <property type="match status" value="1"/>
</dbReference>
<proteinExistence type="inferred from homology"/>
<dbReference type="SUPFAM" id="SSF50486">
    <property type="entry name" value="FMT C-terminal domain-like"/>
    <property type="match status" value="1"/>
</dbReference>
<dbReference type="GO" id="GO:0005739">
    <property type="term" value="C:mitochondrion"/>
    <property type="evidence" value="ECO:0007669"/>
    <property type="project" value="TreeGrafter"/>
</dbReference>
<protein>
    <recommendedName>
        <fullName evidence="2">methionyl-tRNA formyltransferase</fullName>
        <ecNumber evidence="2">2.1.2.9</ecNumber>
    </recommendedName>
</protein>
<keyword evidence="9" id="KW-1185">Reference proteome</keyword>
<feature type="domain" description="Formyl transferase C-terminal" evidence="7">
    <location>
        <begin position="261"/>
        <end position="381"/>
    </location>
</feature>
<evidence type="ECO:0000256" key="3">
    <source>
        <dbReference type="ARBA" id="ARBA00022679"/>
    </source>
</evidence>
<dbReference type="Gene3D" id="3.40.50.12230">
    <property type="match status" value="1"/>
</dbReference>
<dbReference type="OrthoDB" id="10268103at2759"/>
<feature type="signal peptide" evidence="5">
    <location>
        <begin position="1"/>
        <end position="20"/>
    </location>
</feature>
<dbReference type="InterPro" id="IPR002376">
    <property type="entry name" value="Formyl_transf_N"/>
</dbReference>
<feature type="domain" description="Formyl transferase N-terminal" evidence="6">
    <location>
        <begin position="55"/>
        <end position="238"/>
    </location>
</feature>
<dbReference type="PANTHER" id="PTHR11138:SF5">
    <property type="entry name" value="METHIONYL-TRNA FORMYLTRANSFERASE, MITOCHONDRIAL"/>
    <property type="match status" value="1"/>
</dbReference>
<evidence type="ECO:0000259" key="6">
    <source>
        <dbReference type="Pfam" id="PF00551"/>
    </source>
</evidence>
<feature type="chain" id="PRO_5034347701" description="methionyl-tRNA formyltransferase" evidence="5">
    <location>
        <begin position="21"/>
        <end position="395"/>
    </location>
</feature>
<dbReference type="Pfam" id="PF02911">
    <property type="entry name" value="Formyl_trans_C"/>
    <property type="match status" value="1"/>
</dbReference>
<dbReference type="Pfam" id="PF00551">
    <property type="entry name" value="Formyl_trans_N"/>
    <property type="match status" value="1"/>
</dbReference>